<reference evidence="1" key="1">
    <citation type="submission" date="2020-06" db="EMBL/GenBank/DDBJ databases">
        <title>Insight into the genomes of haloalkaliphilic bacilli from Kenyan soda lakes.</title>
        <authorList>
            <person name="Mwirichia R."/>
            <person name="Villamizar G.C."/>
            <person name="Poehlein A."/>
            <person name="Mugweru J."/>
            <person name="Kipnyargis A."/>
            <person name="Kiplimo D."/>
            <person name="Orwa P."/>
            <person name="Daniel R."/>
        </authorList>
    </citation>
    <scope>NUCLEOTIDE SEQUENCE</scope>
    <source>
        <strain evidence="1">B1096_S55</strain>
    </source>
</reference>
<dbReference type="AlphaFoldDB" id="A0A9Q4B5C0"/>
<accession>A0A9Q4B5C0</accession>
<name>A0A9Q4B5C0_SALAG</name>
<comment type="caution">
    <text evidence="1">The sequence shown here is derived from an EMBL/GenBank/DDBJ whole genome shotgun (WGS) entry which is preliminary data.</text>
</comment>
<dbReference type="Proteomes" id="UP001057753">
    <property type="component" value="Unassembled WGS sequence"/>
</dbReference>
<dbReference type="EMBL" id="JABXYM010000002">
    <property type="protein sequence ID" value="MCR6098624.1"/>
    <property type="molecule type" value="Genomic_DNA"/>
</dbReference>
<keyword evidence="2" id="KW-1185">Reference proteome</keyword>
<gene>
    <name evidence="1" type="ORF">HXA33_19125</name>
</gene>
<sequence length="60" mass="6589">MCKIKPEHAVPALFRSFLLTEQRNERQTGEKVAELIGKPLSISFVGPLKKPKGLDVALAS</sequence>
<evidence type="ECO:0000313" key="2">
    <source>
        <dbReference type="Proteomes" id="UP001057753"/>
    </source>
</evidence>
<organism evidence="1 2">
    <name type="scientific">Salipaludibacillus agaradhaerens</name>
    <name type="common">Bacillus agaradhaerens</name>
    <dbReference type="NCBI Taxonomy" id="76935"/>
    <lineage>
        <taxon>Bacteria</taxon>
        <taxon>Bacillati</taxon>
        <taxon>Bacillota</taxon>
        <taxon>Bacilli</taxon>
        <taxon>Bacillales</taxon>
        <taxon>Bacillaceae</taxon>
    </lineage>
</organism>
<protein>
    <submittedName>
        <fullName evidence="1">Uncharacterized protein</fullName>
    </submittedName>
</protein>
<evidence type="ECO:0000313" key="1">
    <source>
        <dbReference type="EMBL" id="MCR6098624.1"/>
    </source>
</evidence>
<proteinExistence type="predicted"/>
<dbReference type="RefSeq" id="WP_257823025.1">
    <property type="nucleotide sequence ID" value="NZ_JABXYM010000002.1"/>
</dbReference>